<dbReference type="SMART" id="SM01011">
    <property type="entry name" value="AMP_N"/>
    <property type="match status" value="1"/>
</dbReference>
<sequence length="467" mass="51526">MITRTTSKPLGPFISTCLRQSSSSSRHRPLLQARALHSSITKACLFQRQPPRSPSLVANLGQTRHFSSELKFGQPVHETHPHLLKAGEVTPGITAFEYHLRRSRLAALLKPSEAALIASSSITYRSGPVFNAFHQDSDFHYLTGFLEPSSLALIEKAGEEDYRFTLFCLPKDPHKELWDGPRNGLDAATEIFNADAAHPIHDITHLTHRLRAFKSPAELTLMRRAATISSSAFNSAISSPTPFPSEHALHAHLTHHMLTHGCEREAYIPVVAGGPNGLSIHYTVNNALLRPSDLVLVDAGGQYGGYITDITRTWPVSGRFTNPQRAIYEIVLAANKRGIELCTEAAQNSLDQIHHACAAVLRDGLRDLGLDVSGDAMETLFPHHVGHYVGLDVHDVGTWSRALRLTEGQVVTVEPGLYFPGGDERWPVEYRGLAVRVEDCVLVGKERAEVLTGGAWKEVRELEVERK</sequence>
<evidence type="ECO:0000256" key="3">
    <source>
        <dbReference type="ARBA" id="ARBA00002443"/>
    </source>
</evidence>
<dbReference type="EMBL" id="ML119778">
    <property type="protein sequence ID" value="RPA74883.1"/>
    <property type="molecule type" value="Genomic_DNA"/>
</dbReference>
<keyword evidence="7" id="KW-0479">Metal-binding</keyword>
<keyword evidence="14" id="KW-1185">Reference proteome</keyword>
<accession>A0A3N4HM35</accession>
<evidence type="ECO:0000256" key="11">
    <source>
        <dbReference type="ARBA" id="ARBA00030849"/>
    </source>
</evidence>
<comment type="function">
    <text evidence="3">Catalyzes the removal of a penultimate prolyl residue from the N-termini of peptides.</text>
</comment>
<dbReference type="PANTHER" id="PTHR43226">
    <property type="entry name" value="XAA-PRO AMINOPEPTIDASE 3"/>
    <property type="match status" value="1"/>
</dbReference>
<dbReference type="Gene3D" id="3.90.230.10">
    <property type="entry name" value="Creatinase/methionine aminopeptidase superfamily"/>
    <property type="match status" value="1"/>
</dbReference>
<evidence type="ECO:0000313" key="14">
    <source>
        <dbReference type="Proteomes" id="UP000275078"/>
    </source>
</evidence>
<dbReference type="AlphaFoldDB" id="A0A3N4HM35"/>
<dbReference type="Pfam" id="PF00557">
    <property type="entry name" value="Peptidase_M24"/>
    <property type="match status" value="1"/>
</dbReference>
<dbReference type="GO" id="GO:0006508">
    <property type="term" value="P:proteolysis"/>
    <property type="evidence" value="ECO:0007669"/>
    <property type="project" value="TreeGrafter"/>
</dbReference>
<evidence type="ECO:0000313" key="13">
    <source>
        <dbReference type="EMBL" id="RPA74883.1"/>
    </source>
</evidence>
<evidence type="ECO:0000256" key="7">
    <source>
        <dbReference type="ARBA" id="ARBA00022723"/>
    </source>
</evidence>
<keyword evidence="8" id="KW-0378">Hydrolase</keyword>
<dbReference type="PANTHER" id="PTHR43226:SF4">
    <property type="entry name" value="XAA-PRO AMINOPEPTIDASE 3"/>
    <property type="match status" value="1"/>
</dbReference>
<dbReference type="Proteomes" id="UP000275078">
    <property type="component" value="Unassembled WGS sequence"/>
</dbReference>
<organism evidence="13 14">
    <name type="scientific">Ascobolus immersus RN42</name>
    <dbReference type="NCBI Taxonomy" id="1160509"/>
    <lineage>
        <taxon>Eukaryota</taxon>
        <taxon>Fungi</taxon>
        <taxon>Dikarya</taxon>
        <taxon>Ascomycota</taxon>
        <taxon>Pezizomycotina</taxon>
        <taxon>Pezizomycetes</taxon>
        <taxon>Pezizales</taxon>
        <taxon>Ascobolaceae</taxon>
        <taxon>Ascobolus</taxon>
    </lineage>
</organism>
<evidence type="ECO:0000256" key="9">
    <source>
        <dbReference type="ARBA" id="ARBA00023049"/>
    </source>
</evidence>
<dbReference type="GO" id="GO:0005739">
    <property type="term" value="C:mitochondrion"/>
    <property type="evidence" value="ECO:0007669"/>
    <property type="project" value="TreeGrafter"/>
</dbReference>
<keyword evidence="6" id="KW-0031">Aminopeptidase</keyword>
<evidence type="ECO:0000256" key="8">
    <source>
        <dbReference type="ARBA" id="ARBA00022801"/>
    </source>
</evidence>
<dbReference type="Pfam" id="PF05195">
    <property type="entry name" value="AMP_N"/>
    <property type="match status" value="1"/>
</dbReference>
<dbReference type="GO" id="GO:0030145">
    <property type="term" value="F:manganese ion binding"/>
    <property type="evidence" value="ECO:0007669"/>
    <property type="project" value="InterPro"/>
</dbReference>
<dbReference type="InterPro" id="IPR000994">
    <property type="entry name" value="Pept_M24"/>
</dbReference>
<evidence type="ECO:0000256" key="4">
    <source>
        <dbReference type="ARBA" id="ARBA00008766"/>
    </source>
</evidence>
<comment type="catalytic activity">
    <reaction evidence="1">
        <text>Release of any N-terminal amino acid, including proline, that is linked to proline, even from a dipeptide or tripeptide.</text>
        <dbReference type="EC" id="3.4.11.9"/>
    </reaction>
</comment>
<protein>
    <recommendedName>
        <fullName evidence="5">Xaa-Pro aminopeptidase</fullName>
        <ecNumber evidence="5">3.4.11.9</ecNumber>
    </recommendedName>
    <alternativeName>
        <fullName evidence="11">Aminoacylproline aminopeptidase</fullName>
    </alternativeName>
</protein>
<keyword evidence="6" id="KW-0645">Protease</keyword>
<comment type="similarity">
    <text evidence="4">Belongs to the peptidase M24B family.</text>
</comment>
<dbReference type="GO" id="GO:0070006">
    <property type="term" value="F:metalloaminopeptidase activity"/>
    <property type="evidence" value="ECO:0007669"/>
    <property type="project" value="InterPro"/>
</dbReference>
<proteinExistence type="inferred from homology"/>
<evidence type="ECO:0000256" key="2">
    <source>
        <dbReference type="ARBA" id="ARBA00001936"/>
    </source>
</evidence>
<dbReference type="InterPro" id="IPR029149">
    <property type="entry name" value="Creatin/AminoP/Spt16_N"/>
</dbReference>
<evidence type="ECO:0000256" key="5">
    <source>
        <dbReference type="ARBA" id="ARBA00012574"/>
    </source>
</evidence>
<feature type="domain" description="Aminopeptidase P N-terminal" evidence="12">
    <location>
        <begin position="93"/>
        <end position="229"/>
    </location>
</feature>
<dbReference type="CDD" id="cd01087">
    <property type="entry name" value="Prolidase"/>
    <property type="match status" value="1"/>
</dbReference>
<dbReference type="InterPro" id="IPR052433">
    <property type="entry name" value="X-Pro_dipept-like"/>
</dbReference>
<reference evidence="13 14" key="1">
    <citation type="journal article" date="2018" name="Nat. Ecol. Evol.">
        <title>Pezizomycetes genomes reveal the molecular basis of ectomycorrhizal truffle lifestyle.</title>
        <authorList>
            <person name="Murat C."/>
            <person name="Payen T."/>
            <person name="Noel B."/>
            <person name="Kuo A."/>
            <person name="Morin E."/>
            <person name="Chen J."/>
            <person name="Kohler A."/>
            <person name="Krizsan K."/>
            <person name="Balestrini R."/>
            <person name="Da Silva C."/>
            <person name="Montanini B."/>
            <person name="Hainaut M."/>
            <person name="Levati E."/>
            <person name="Barry K.W."/>
            <person name="Belfiori B."/>
            <person name="Cichocki N."/>
            <person name="Clum A."/>
            <person name="Dockter R.B."/>
            <person name="Fauchery L."/>
            <person name="Guy J."/>
            <person name="Iotti M."/>
            <person name="Le Tacon F."/>
            <person name="Lindquist E.A."/>
            <person name="Lipzen A."/>
            <person name="Malagnac F."/>
            <person name="Mello A."/>
            <person name="Molinier V."/>
            <person name="Miyauchi S."/>
            <person name="Poulain J."/>
            <person name="Riccioni C."/>
            <person name="Rubini A."/>
            <person name="Sitrit Y."/>
            <person name="Splivallo R."/>
            <person name="Traeger S."/>
            <person name="Wang M."/>
            <person name="Zifcakova L."/>
            <person name="Wipf D."/>
            <person name="Zambonelli A."/>
            <person name="Paolocci F."/>
            <person name="Nowrousian M."/>
            <person name="Ottonello S."/>
            <person name="Baldrian P."/>
            <person name="Spatafora J.W."/>
            <person name="Henrissat B."/>
            <person name="Nagy L.G."/>
            <person name="Aury J.M."/>
            <person name="Wincker P."/>
            <person name="Grigoriev I.V."/>
            <person name="Bonfante P."/>
            <person name="Martin F.M."/>
        </authorList>
    </citation>
    <scope>NUCLEOTIDE SEQUENCE [LARGE SCALE GENOMIC DNA]</scope>
    <source>
        <strain evidence="13 14">RN42</strain>
    </source>
</reference>
<evidence type="ECO:0000256" key="1">
    <source>
        <dbReference type="ARBA" id="ARBA00001424"/>
    </source>
</evidence>
<dbReference type="OrthoDB" id="4215474at2759"/>
<dbReference type="SUPFAM" id="SSF53092">
    <property type="entry name" value="Creatinase/prolidase N-terminal domain"/>
    <property type="match status" value="1"/>
</dbReference>
<dbReference type="STRING" id="1160509.A0A3N4HM35"/>
<dbReference type="InterPro" id="IPR007865">
    <property type="entry name" value="Aminopep_P_N"/>
</dbReference>
<dbReference type="EC" id="3.4.11.9" evidence="5"/>
<comment type="cofactor">
    <cofactor evidence="2">
        <name>Mn(2+)</name>
        <dbReference type="ChEBI" id="CHEBI:29035"/>
    </cofactor>
</comment>
<evidence type="ECO:0000256" key="6">
    <source>
        <dbReference type="ARBA" id="ARBA00022438"/>
    </source>
</evidence>
<name>A0A3N4HM35_ASCIM</name>
<gene>
    <name evidence="13" type="ORF">BJ508DRAFT_370945</name>
</gene>
<evidence type="ECO:0000256" key="10">
    <source>
        <dbReference type="ARBA" id="ARBA00023211"/>
    </source>
</evidence>
<dbReference type="SUPFAM" id="SSF55920">
    <property type="entry name" value="Creatinase/aminopeptidase"/>
    <property type="match status" value="1"/>
</dbReference>
<evidence type="ECO:0000259" key="12">
    <source>
        <dbReference type="SMART" id="SM01011"/>
    </source>
</evidence>
<keyword evidence="10" id="KW-0464">Manganese</keyword>
<keyword evidence="9" id="KW-0482">Metalloprotease</keyword>
<dbReference type="InterPro" id="IPR036005">
    <property type="entry name" value="Creatinase/aminopeptidase-like"/>
</dbReference>